<keyword evidence="4" id="KW-0675">Receptor</keyword>
<evidence type="ECO:0000256" key="3">
    <source>
        <dbReference type="SAM" id="MobiDB-lite"/>
    </source>
</evidence>
<proteinExistence type="predicted"/>
<organism evidence="4 5">
    <name type="scientific">Wickerhamomyces ciferrii (strain ATCC 14091 / BCRC 22168 / CBS 111 / JCM 3599 / NBRC 0793 / NRRL Y-1031 F-60-10)</name>
    <name type="common">Yeast</name>
    <name type="synonym">Pichia ciferrii</name>
    <dbReference type="NCBI Taxonomy" id="1206466"/>
    <lineage>
        <taxon>Eukaryota</taxon>
        <taxon>Fungi</taxon>
        <taxon>Dikarya</taxon>
        <taxon>Ascomycota</taxon>
        <taxon>Saccharomycotina</taxon>
        <taxon>Saccharomycetes</taxon>
        <taxon>Phaffomycetales</taxon>
        <taxon>Wickerhamomycetaceae</taxon>
        <taxon>Wickerhamomyces</taxon>
    </lineage>
</organism>
<keyword evidence="1" id="KW-0433">Leucine-rich repeat</keyword>
<dbReference type="SUPFAM" id="SSF52058">
    <property type="entry name" value="L domain-like"/>
    <property type="match status" value="1"/>
</dbReference>
<dbReference type="EC" id="2.7.11.1" evidence="4"/>
<keyword evidence="4" id="KW-0808">Transferase</keyword>
<dbReference type="GO" id="GO:1902412">
    <property type="term" value="P:regulation of mitotic cytokinesis"/>
    <property type="evidence" value="ECO:0007669"/>
    <property type="project" value="TreeGrafter"/>
</dbReference>
<dbReference type="GO" id="GO:0035591">
    <property type="term" value="F:signaling adaptor activity"/>
    <property type="evidence" value="ECO:0007669"/>
    <property type="project" value="TreeGrafter"/>
</dbReference>
<keyword evidence="5" id="KW-1185">Reference proteome</keyword>
<dbReference type="GO" id="GO:0061499">
    <property type="term" value="C:outer plaque of mitotic spindle pole body"/>
    <property type="evidence" value="ECO:0007669"/>
    <property type="project" value="TreeGrafter"/>
</dbReference>
<dbReference type="Proteomes" id="UP000009328">
    <property type="component" value="Unassembled WGS sequence"/>
</dbReference>
<evidence type="ECO:0000256" key="2">
    <source>
        <dbReference type="ARBA" id="ARBA00022737"/>
    </source>
</evidence>
<feature type="compositionally biased region" description="Basic residues" evidence="3">
    <location>
        <begin position="355"/>
        <end position="364"/>
    </location>
</feature>
<comment type="caution">
    <text evidence="4">The sequence shown here is derived from an EMBL/GenBank/DDBJ whole genome shotgun (WGS) entry which is preliminary data.</text>
</comment>
<dbReference type="PANTHER" id="PTHR47566">
    <property type="match status" value="1"/>
</dbReference>
<keyword evidence="4" id="KW-0418">Kinase</keyword>
<dbReference type="InterPro" id="IPR052574">
    <property type="entry name" value="CDIRP"/>
</dbReference>
<dbReference type="eggNOG" id="KOG0531">
    <property type="taxonomic scope" value="Eukaryota"/>
</dbReference>
<gene>
    <name evidence="4" type="ORF">BN7_4191</name>
</gene>
<protein>
    <submittedName>
        <fullName evidence="4">Leucine-rich repeat receptor protein kinase EXS</fullName>
        <ecNumber evidence="4">2.7.11.1</ecNumber>
    </submittedName>
</protein>
<dbReference type="GO" id="GO:0031028">
    <property type="term" value="P:septation initiation signaling"/>
    <property type="evidence" value="ECO:0007669"/>
    <property type="project" value="TreeGrafter"/>
</dbReference>
<evidence type="ECO:0000313" key="5">
    <source>
        <dbReference type="Proteomes" id="UP000009328"/>
    </source>
</evidence>
<dbReference type="Pfam" id="PF13855">
    <property type="entry name" value="LRR_8"/>
    <property type="match status" value="1"/>
</dbReference>
<dbReference type="STRING" id="1206466.K0KRB3"/>
<dbReference type="SMART" id="SM00365">
    <property type="entry name" value="LRR_SD22"/>
    <property type="match status" value="4"/>
</dbReference>
<name>K0KRB3_WICCF</name>
<dbReference type="AlphaFoldDB" id="K0KRB3"/>
<dbReference type="EMBL" id="CAIF01000148">
    <property type="protein sequence ID" value="CCH44622.1"/>
    <property type="molecule type" value="Genomic_DNA"/>
</dbReference>
<feature type="region of interest" description="Disordered" evidence="3">
    <location>
        <begin position="345"/>
        <end position="369"/>
    </location>
</feature>
<keyword evidence="2" id="KW-0677">Repeat</keyword>
<dbReference type="InterPro" id="IPR032675">
    <property type="entry name" value="LRR_dom_sf"/>
</dbReference>
<sequence>MMNSPTKQITEGFQKLHLSSSDEININLNQQKVSRSNSETLTSAKNHLHIPKLIFNKDFANESKVGELSENMQLKNGGDVGDDGSLVSDDTVAGKNGEIGSDDTVIHNEDKGNDTIPEWLAVKLQIEQQKGQQPQHSRVKPKLINRNDDFASHHIKPKLANSINDSIDDNETWNEIKKQYNINDITDLMDKLSDFDDDLSDENNDIRLKPNTTTTTTHKDLNDTSVFSFQDLNNLRVISDAQSSSNGTKKVTSFKSNNFIDSPMSEPKIIKSIKNLSKNDNKQPLLNSDILESLNPQNDNIQLHLITPIDQNMKFDTDLGKWIYPNDSKKSGSIKYDDILEIDDEEDEDKDEKHTHKHTQKISHKNQLLQNTFQPDESIRNLNSNSNNSLTIDPNQVTNISHLDISFSESQKTLIKALTSSIKPNSNWDSIENVDLSRRNLISVKCLNEFIPNLISIDLDYNNITTIEGLSSNLTKISISHNKISNNFLNFSKFQYLHKLDISFNKIDNMQVFTNLRNLRSLNLSNNEIKEFIELRSLQHLNLSKNKIKNSIDFTKFEKNSFLDLESLDLSYNEIPKIILTNLPKLRSLKINNNKDFLKTFELNESIPNLKKLNLIGNANLKKIVFFNKIINLKSLSFDGGSTIINGDLPQIEVLKIVNDFKLENFLKSIDNNNSLRLNKHILKLSIKNCGIDSNFLNSLKIINLFPHLQKINLENNNIKMTNINLITFLKKFKNLTQVKLDNNPIINDLKDEQDKKLFKLMIKKLLSEF</sequence>
<evidence type="ECO:0000313" key="4">
    <source>
        <dbReference type="EMBL" id="CCH44622.1"/>
    </source>
</evidence>
<evidence type="ECO:0000256" key="1">
    <source>
        <dbReference type="ARBA" id="ARBA00022614"/>
    </source>
</evidence>
<dbReference type="HOGENOM" id="CLU_362980_0_0_1"/>
<dbReference type="PROSITE" id="PS51450">
    <property type="entry name" value="LRR"/>
    <property type="match status" value="3"/>
</dbReference>
<reference evidence="4 5" key="1">
    <citation type="journal article" date="2012" name="Eukaryot. Cell">
        <title>Draft genome sequence of Wickerhamomyces ciferrii NRRL Y-1031 F-60-10.</title>
        <authorList>
            <person name="Schneider J."/>
            <person name="Andrea H."/>
            <person name="Blom J."/>
            <person name="Jaenicke S."/>
            <person name="Ruckert C."/>
            <person name="Schorsch C."/>
            <person name="Szczepanowski R."/>
            <person name="Farwick M."/>
            <person name="Goesmann A."/>
            <person name="Puhler A."/>
            <person name="Schaffer S."/>
            <person name="Tauch A."/>
            <person name="Kohler T."/>
            <person name="Brinkrolf K."/>
        </authorList>
    </citation>
    <scope>NUCLEOTIDE SEQUENCE [LARGE SCALE GENOMIC DNA]</scope>
    <source>
        <strain evidence="5">ATCC 14091 / BCRC 22168 / CBS 111 / JCM 3599 / NBRC 0793 / NRRL Y-1031 F-60-10</strain>
    </source>
</reference>
<accession>K0KRB3</accession>
<dbReference type="Gene3D" id="3.80.10.10">
    <property type="entry name" value="Ribonuclease Inhibitor"/>
    <property type="match status" value="2"/>
</dbReference>
<dbReference type="PANTHER" id="PTHR47566:SF1">
    <property type="entry name" value="PROTEIN NUD1"/>
    <property type="match status" value="1"/>
</dbReference>
<dbReference type="InterPro" id="IPR001611">
    <property type="entry name" value="Leu-rich_rpt"/>
</dbReference>
<dbReference type="InParanoid" id="K0KRB3"/>
<dbReference type="GO" id="GO:0004674">
    <property type="term" value="F:protein serine/threonine kinase activity"/>
    <property type="evidence" value="ECO:0007669"/>
    <property type="project" value="UniProtKB-EC"/>
</dbReference>